<feature type="compositionally biased region" description="Low complexity" evidence="1">
    <location>
        <begin position="9"/>
        <end position="38"/>
    </location>
</feature>
<evidence type="ECO:0000313" key="3">
    <source>
        <dbReference type="Proteomes" id="UP000688137"/>
    </source>
</evidence>
<evidence type="ECO:0000313" key="2">
    <source>
        <dbReference type="EMBL" id="CAD8100493.1"/>
    </source>
</evidence>
<reference evidence="2" key="1">
    <citation type="submission" date="2021-01" db="EMBL/GenBank/DDBJ databases">
        <authorList>
            <consortium name="Genoscope - CEA"/>
            <person name="William W."/>
        </authorList>
    </citation>
    <scope>NUCLEOTIDE SEQUENCE</scope>
</reference>
<protein>
    <submittedName>
        <fullName evidence="2">Uncharacterized protein</fullName>
    </submittedName>
</protein>
<gene>
    <name evidence="2" type="ORF">PPRIM_AZ9-3.1.T1120143</name>
</gene>
<evidence type="ECO:0000256" key="1">
    <source>
        <dbReference type="SAM" id="MobiDB-lite"/>
    </source>
</evidence>
<organism evidence="2 3">
    <name type="scientific">Paramecium primaurelia</name>
    <dbReference type="NCBI Taxonomy" id="5886"/>
    <lineage>
        <taxon>Eukaryota</taxon>
        <taxon>Sar</taxon>
        <taxon>Alveolata</taxon>
        <taxon>Ciliophora</taxon>
        <taxon>Intramacronucleata</taxon>
        <taxon>Oligohymenophorea</taxon>
        <taxon>Peniculida</taxon>
        <taxon>Parameciidae</taxon>
        <taxon>Paramecium</taxon>
    </lineage>
</organism>
<dbReference type="EMBL" id="CAJJDM010000115">
    <property type="protein sequence ID" value="CAD8100493.1"/>
    <property type="molecule type" value="Genomic_DNA"/>
</dbReference>
<keyword evidence="3" id="KW-1185">Reference proteome</keyword>
<dbReference type="AlphaFoldDB" id="A0A8S1PCM7"/>
<accession>A0A8S1PCM7</accession>
<comment type="caution">
    <text evidence="2">The sequence shown here is derived from an EMBL/GenBank/DDBJ whole genome shotgun (WGS) entry which is preliminary data.</text>
</comment>
<name>A0A8S1PCM7_PARPR</name>
<proteinExistence type="predicted"/>
<dbReference type="Proteomes" id="UP000688137">
    <property type="component" value="Unassembled WGS sequence"/>
</dbReference>
<sequence>MSQPISQSTTNATNTTNTTNTTNATNATNATNTTNATNSSQSKCRPTNKYINLEDSLNWKVNMEDHSFNIYNQYQYDGDIDMQELYQFDLAEEQIANTQESDE</sequence>
<feature type="region of interest" description="Disordered" evidence="1">
    <location>
        <begin position="1"/>
        <end position="47"/>
    </location>
</feature>